<evidence type="ECO:0000313" key="2">
    <source>
        <dbReference type="EMBL" id="AEG34760.1"/>
    </source>
</evidence>
<gene>
    <name evidence="2" type="ordered locus">Ththe16_2408</name>
</gene>
<reference evidence="2 3" key="1">
    <citation type="submission" date="2011-05" db="EMBL/GenBank/DDBJ databases">
        <title>Complete sequence of plasmid of Thermus thermophilus SG0.5JP17-16.</title>
        <authorList>
            <consortium name="US DOE Joint Genome Institute"/>
            <person name="Lucas S."/>
            <person name="Han J."/>
            <person name="Lapidus A."/>
            <person name="Cheng J.-F."/>
            <person name="Goodwin L."/>
            <person name="Pitluck S."/>
            <person name="Peters L."/>
            <person name="Mikhailova N."/>
            <person name="Teshima H."/>
            <person name="Han C."/>
            <person name="Tapia R."/>
            <person name="Land M."/>
            <person name="Hauser L."/>
            <person name="Kyrpides N."/>
            <person name="Ivanova N."/>
            <person name="Pagani I."/>
            <person name="Allgaier M."/>
            <person name="Hugenholtz P."/>
            <person name="Singer S."/>
            <person name="Gladden J."/>
            <person name="Woyke T."/>
        </authorList>
    </citation>
    <scope>NUCLEOTIDE SEQUENCE [LARGE SCALE GENOMIC DNA]</scope>
    <source>
        <strain evidence="2 3">SG0.5JP17-16</strain>
        <plasmid evidence="3">Plasmid pTHTHE1601</plasmid>
    </source>
</reference>
<dbReference type="HOGENOM" id="CLU_546206_0_0_0"/>
<dbReference type="Proteomes" id="UP000009233">
    <property type="component" value="Plasmid pTHTHE1601"/>
</dbReference>
<accession>F6DIU4</accession>
<keyword evidence="2" id="KW-0614">Plasmid</keyword>
<geneLocation type="plasmid" evidence="2 3">
    <name>pTHTHE1601</name>
</geneLocation>
<name>F6DIU4_THETG</name>
<proteinExistence type="predicted"/>
<dbReference type="PATRIC" id="fig|762633.3.peg.2402"/>
<keyword evidence="1" id="KW-1133">Transmembrane helix</keyword>
<evidence type="ECO:0000256" key="1">
    <source>
        <dbReference type="SAM" id="Phobius"/>
    </source>
</evidence>
<keyword evidence="1" id="KW-0812">Transmembrane</keyword>
<sequence length="563" mass="58203">MKREGFALVVALGVMVAVLMLGLSLSFLAQGNLESAKNLREKAQAKALAEGGVAHAVAFIRANPPTASTTLTGDGYTVTVTPSGGNPPTQYEVVSTATAGRAVHTAKAVLTRTVEVRSAFREGWFTGGRISINGQIQLYGARLHGDGGYTLNDQDPQICLPNASGTVECKSLDQVDEATRKSLITGGIYANTCNPSNNPLLCQGNKPVSMVCPVWGSPPEENDPKYNTPCYDSLKGVMATVGTATRIPAPNLSNLWSTHLGLAQADNPYAKATAGRPCTLSVTGNNLLSALSAALAGAQSGAVICVQNLPDLNASLTIPSGVTLRVEGNFKVGKDGALTLASGARLEVNGELQVDAQGNQRGSLSVGTNAQVVTQNNAVLDGTVTVNGGKILSNGEIQFKADSTFTNATVYGKNGLQFNAEPTFTDSKVFSGSGITFNGNNQPLFSGASALVAQNTITFNGRLQSSANASPLLISGGNVTFNGSYRNDQSASFIWATGKVTLKGDATYRGGIAAGGEVDTSSSNEGIDGGIAVNGGLTLYTTGLNNDLLPTYTVSAVQVVWRR</sequence>
<feature type="transmembrane region" description="Helical" evidence="1">
    <location>
        <begin position="7"/>
        <end position="29"/>
    </location>
</feature>
<dbReference type="EMBL" id="CP002778">
    <property type="protein sequence ID" value="AEG34760.1"/>
    <property type="molecule type" value="Genomic_DNA"/>
</dbReference>
<protein>
    <submittedName>
        <fullName evidence="2">Uncharacterized protein</fullName>
    </submittedName>
</protein>
<evidence type="ECO:0000313" key="3">
    <source>
        <dbReference type="Proteomes" id="UP000009233"/>
    </source>
</evidence>
<organism evidence="2 3">
    <name type="scientific">Thermus thermophilus (strain SG0.5JP17-16)</name>
    <dbReference type="NCBI Taxonomy" id="762633"/>
    <lineage>
        <taxon>Bacteria</taxon>
        <taxon>Thermotogati</taxon>
        <taxon>Deinococcota</taxon>
        <taxon>Deinococci</taxon>
        <taxon>Thermales</taxon>
        <taxon>Thermaceae</taxon>
        <taxon>Thermus</taxon>
    </lineage>
</organism>
<dbReference type="KEGG" id="tts:Ththe16_2408"/>
<keyword evidence="1" id="KW-0472">Membrane</keyword>
<dbReference type="RefSeq" id="WP_014511364.1">
    <property type="nucleotide sequence ID" value="NC_017273.1"/>
</dbReference>
<dbReference type="AlphaFoldDB" id="F6DIU4"/>